<organism evidence="1 2">
    <name type="scientific">Hamadaea flava</name>
    <dbReference type="NCBI Taxonomy" id="1742688"/>
    <lineage>
        <taxon>Bacteria</taxon>
        <taxon>Bacillati</taxon>
        <taxon>Actinomycetota</taxon>
        <taxon>Actinomycetes</taxon>
        <taxon>Micromonosporales</taxon>
        <taxon>Micromonosporaceae</taxon>
        <taxon>Hamadaea</taxon>
    </lineage>
</organism>
<protein>
    <submittedName>
        <fullName evidence="1">DUF952 domain-containing protein</fullName>
    </submittedName>
</protein>
<accession>A0ABV8LUP7</accession>
<dbReference type="SUPFAM" id="SSF56399">
    <property type="entry name" value="ADP-ribosylation"/>
    <property type="match status" value="1"/>
</dbReference>
<evidence type="ECO:0000313" key="2">
    <source>
        <dbReference type="Proteomes" id="UP001595816"/>
    </source>
</evidence>
<dbReference type="Proteomes" id="UP001595816">
    <property type="component" value="Unassembled WGS sequence"/>
</dbReference>
<dbReference type="Pfam" id="PF06108">
    <property type="entry name" value="DUF952"/>
    <property type="match status" value="1"/>
</dbReference>
<dbReference type="PANTHER" id="PTHR34129:SF1">
    <property type="entry name" value="DUF952 DOMAIN-CONTAINING PROTEIN"/>
    <property type="match status" value="1"/>
</dbReference>
<dbReference type="Gene3D" id="3.20.170.20">
    <property type="entry name" value="Protein of unknown function DUF952"/>
    <property type="match status" value="1"/>
</dbReference>
<evidence type="ECO:0000313" key="1">
    <source>
        <dbReference type="EMBL" id="MFC4133970.1"/>
    </source>
</evidence>
<dbReference type="InterPro" id="IPR009297">
    <property type="entry name" value="DUF952"/>
</dbReference>
<dbReference type="RefSeq" id="WP_253761830.1">
    <property type="nucleotide sequence ID" value="NZ_JAMZDZ010000001.1"/>
</dbReference>
<dbReference type="EMBL" id="JBHSAY010000015">
    <property type="protein sequence ID" value="MFC4133970.1"/>
    <property type="molecule type" value="Genomic_DNA"/>
</dbReference>
<reference evidence="2" key="1">
    <citation type="journal article" date="2019" name="Int. J. Syst. Evol. Microbiol.">
        <title>The Global Catalogue of Microorganisms (GCM) 10K type strain sequencing project: providing services to taxonomists for standard genome sequencing and annotation.</title>
        <authorList>
            <consortium name="The Broad Institute Genomics Platform"/>
            <consortium name="The Broad Institute Genome Sequencing Center for Infectious Disease"/>
            <person name="Wu L."/>
            <person name="Ma J."/>
        </authorList>
    </citation>
    <scope>NUCLEOTIDE SEQUENCE [LARGE SCALE GENOMIC DNA]</scope>
    <source>
        <strain evidence="2">CGMCC 4.7289</strain>
    </source>
</reference>
<keyword evidence="2" id="KW-1185">Reference proteome</keyword>
<comment type="caution">
    <text evidence="1">The sequence shown here is derived from an EMBL/GenBank/DDBJ whole genome shotgun (WGS) entry which is preliminary data.</text>
</comment>
<dbReference type="PANTHER" id="PTHR34129">
    <property type="entry name" value="BLR1139 PROTEIN"/>
    <property type="match status" value="1"/>
</dbReference>
<gene>
    <name evidence="1" type="ORF">ACFOZ4_25445</name>
</gene>
<proteinExistence type="predicted"/>
<name>A0ABV8LUP7_9ACTN</name>
<sequence length="111" mass="12012">MTIYKLLRPAEWTEFQAAGEFDGTPFDHESGFIHCSSRTQAQSTALRVFGSGTPLVVLAVDEESLGDAVKWELAPNRGEEFPHVYGTLPLAAVTGVYEVDDAGVLDDVLPS</sequence>